<organism evidence="1 2">
    <name type="scientific">Durusdinium trenchii</name>
    <dbReference type="NCBI Taxonomy" id="1381693"/>
    <lineage>
        <taxon>Eukaryota</taxon>
        <taxon>Sar</taxon>
        <taxon>Alveolata</taxon>
        <taxon>Dinophyceae</taxon>
        <taxon>Suessiales</taxon>
        <taxon>Symbiodiniaceae</taxon>
        <taxon>Durusdinium</taxon>
    </lineage>
</organism>
<accession>A0ABP0S783</accession>
<dbReference type="Proteomes" id="UP001642464">
    <property type="component" value="Unassembled WGS sequence"/>
</dbReference>
<feature type="non-terminal residue" evidence="1">
    <location>
        <position position="1"/>
    </location>
</feature>
<sequence length="238" mass="26745">AWALSGLDAKRPRVTSKDVRDALQAHQLQVRCTNTQLHNFVVRFNRTGPPQSGKGNLTLSQVRNAAMDYMCESMEAWATWNPWRLVVLPCPTFEVDRICVVWTCPGMLRRAACLQGKVVKLAVDAKQKIVANEYGIVTVSFLVSSATPSKTWAGTKHTKSIDTHTATQEPFIQALVNSESEANNMTQIFTEACNLAERYCGLDLRAQVWQVHKDYAKGIEASRRKVFPYARPCDDYVH</sequence>
<protein>
    <submittedName>
        <fullName evidence="1">Uncharacterized protein</fullName>
    </submittedName>
</protein>
<proteinExistence type="predicted"/>
<keyword evidence="2" id="KW-1185">Reference proteome</keyword>
<evidence type="ECO:0000313" key="1">
    <source>
        <dbReference type="EMBL" id="CAK9108155.1"/>
    </source>
</evidence>
<name>A0ABP0S783_9DINO</name>
<feature type="non-terminal residue" evidence="1">
    <location>
        <position position="238"/>
    </location>
</feature>
<reference evidence="1 2" key="1">
    <citation type="submission" date="2024-02" db="EMBL/GenBank/DDBJ databases">
        <authorList>
            <person name="Chen Y."/>
            <person name="Shah S."/>
            <person name="Dougan E. K."/>
            <person name="Thang M."/>
            <person name="Chan C."/>
        </authorList>
    </citation>
    <scope>NUCLEOTIDE SEQUENCE [LARGE SCALE GENOMIC DNA]</scope>
</reference>
<dbReference type="EMBL" id="CAXAMM010043028">
    <property type="protein sequence ID" value="CAK9108155.1"/>
    <property type="molecule type" value="Genomic_DNA"/>
</dbReference>
<evidence type="ECO:0000313" key="2">
    <source>
        <dbReference type="Proteomes" id="UP001642464"/>
    </source>
</evidence>
<comment type="caution">
    <text evidence="1">The sequence shown here is derived from an EMBL/GenBank/DDBJ whole genome shotgun (WGS) entry which is preliminary data.</text>
</comment>
<gene>
    <name evidence="1" type="ORF">SCF082_LOCUS50314</name>
</gene>